<keyword evidence="2" id="KW-0645">Protease</keyword>
<feature type="chain" id="PRO_5005535383" description="Peptidase S1 domain-containing protein" evidence="3">
    <location>
        <begin position="25"/>
        <end position="1449"/>
    </location>
</feature>
<keyword evidence="2" id="KW-0720">Serine protease</keyword>
<keyword evidence="1" id="KW-1015">Disulfide bond</keyword>
<feature type="signal peptide" evidence="3">
    <location>
        <begin position="1"/>
        <end position="24"/>
    </location>
</feature>
<feature type="domain" description="Peptidase S1" evidence="4">
    <location>
        <begin position="31"/>
        <end position="298"/>
    </location>
</feature>
<evidence type="ECO:0000256" key="1">
    <source>
        <dbReference type="ARBA" id="ARBA00023157"/>
    </source>
</evidence>
<keyword evidence="3" id="KW-0732">Signal</keyword>
<evidence type="ECO:0000259" key="4">
    <source>
        <dbReference type="PROSITE" id="PS50240"/>
    </source>
</evidence>
<dbReference type="InterPro" id="IPR001254">
    <property type="entry name" value="Trypsin_dom"/>
</dbReference>
<protein>
    <recommendedName>
        <fullName evidence="4">Peptidase S1 domain-containing protein</fullName>
    </recommendedName>
</protein>
<name>A0A0L0BXB6_LUCCU</name>
<sequence length="1449" mass="159243">MKSLLSKLNTLWILLLYVKTTAVANKQSEPIIAGVRATPGEYPWHVLIKKQSGGTILGGGSVISNKWVLTAAHCLKNKQTAFMQFGTVEFDSNALGMTSKRLIIHPQFNPRSLVNDVGLLELPKPLKFNVFIQPIPLITSAEATNTNFIGVVSFLSGFGYYDNKVRKVSPWLLWGSEKVVDNSVCAETLGPMVDTQMCTVAYTSDRQNPCKGDSGGPLVWRNPSGVLKQIAVFSFGRLNNCLDYPAGYANKQSAPIEAGVQTSPGEYPWHVLIKNKSGGTLLGGGSIISITWVLTAAQCLKNKQNVFMQFGSVEFDSNARGMTSKKLVLHPQFNPKSLVNDVGLIELPKPLSFNTYIQPIPLVTSAEAANTNFNGVLAFLSGYGYNDNKVRKISPRLLWGSEKVVDNSVCAETLGPMVVSQMCTVPYTRDNQNPCKGDSGGPLVWRNPSRELKQIAVFSFGSLKTCLDYPAAYTDSEIAGIIAGLRATPGEYPWHVIIKRNPKDMLLCGGSVLSNTWVLTAAHCIVDETSVFMQFGKVEIIPNALGMTSMRLIIHPTYNPYYPPQSDDIGLIELPTPLTFNTFIQPIPLVTIEEAASNDFIGVISFISEGNMKSYLSKLIILGISFYIKYTTATDSENVGIIAGVRATPGEYPWHVILKRYPEDLLLCGGSVLSNTWVLTAAHCIVDETSVFMQFGTVELVSNALGMTSMRLIIHPTYNPYYPPQSDDVGLIELPTPLTFNTFIQPIPLSHKQNEPIVSGKQAALGQFPWHVLLKKDKNADVWCGGSIITNKWVLTAAHCLYRQRTILMVFGTIESKKSEFSMTSNKFVIYPAYDDNNVFDDIGLIALPNPLTFSPNIQAIDLVTAAEAAKNDFLGAEATICGFGRTVDNVDKSSEWLLWTSVEIVNNTICEVIYDEPVEDTVICAKGYKNSKQSPCDGDSGGALVWKNKANKFVQIGVYSFSKEDACSQFPSEKTYFKTSQTSLANISENMKTFCYKLITLWFLLRLNQLQIYTSATSNSQSAAIISGTRAALGQFPWHVLLKKNKRDKIMCGGSLISDKWVLTCAHCLEERLSILLAFGTIKRTKMEVFMTSKKLFPHPEYDDLNVVNDIGLIELPQRVTFNDNIKPIELISPADAAKTNFIGDECLISGYGWTKDNVRKCSLWLLYGTIVIVNKTFCEETYGEIEDTLICANPSNNPKQSSCDGDSGGAPSSQHEAIISGWQAAKGQFPWQVILRRDAGDQLLCGASLISNKWVLTCAHCLEDEDSVLVVLGSIQLSNSEVNMTSTKLYINPDYDEEDLINDIGLVELPQPVTFSNDIKAIKLITAKEEALTNKFLGAKAIISGFGWITDMADKNNEWLLWTTVEVIDNSICAKAYDEPIEDSIICAKAPNDTNQSPCDGDSGGALVWMNKANEPVQIAPPESPLHGCCFSAVKPTEQISEFSTGP</sequence>
<dbReference type="InterPro" id="IPR009003">
    <property type="entry name" value="Peptidase_S1_PA"/>
</dbReference>
<dbReference type="Proteomes" id="UP000037069">
    <property type="component" value="Unassembled WGS sequence"/>
</dbReference>
<feature type="domain" description="Peptidase S1" evidence="4">
    <location>
        <begin position="757"/>
        <end position="1009"/>
    </location>
</feature>
<dbReference type="InterPro" id="IPR043504">
    <property type="entry name" value="Peptidase_S1_PA_chymotrypsin"/>
</dbReference>
<dbReference type="SUPFAM" id="SSF50494">
    <property type="entry name" value="Trypsin-like serine proteases"/>
    <property type="match status" value="7"/>
</dbReference>
<dbReference type="InterPro" id="IPR001314">
    <property type="entry name" value="Peptidase_S1A"/>
</dbReference>
<dbReference type="PANTHER" id="PTHR24252:SF7">
    <property type="entry name" value="HYALIN"/>
    <property type="match status" value="1"/>
</dbReference>
<feature type="domain" description="Peptidase S1" evidence="4">
    <location>
        <begin position="641"/>
        <end position="760"/>
    </location>
</feature>
<keyword evidence="6" id="KW-1185">Reference proteome</keyword>
<evidence type="ECO:0000313" key="6">
    <source>
        <dbReference type="Proteomes" id="UP000037069"/>
    </source>
</evidence>
<evidence type="ECO:0000256" key="2">
    <source>
        <dbReference type="RuleBase" id="RU363034"/>
    </source>
</evidence>
<dbReference type="PROSITE" id="PS00135">
    <property type="entry name" value="TRYPSIN_SER"/>
    <property type="match status" value="3"/>
</dbReference>
<dbReference type="CDD" id="cd00190">
    <property type="entry name" value="Tryp_SPc"/>
    <property type="match status" value="5"/>
</dbReference>
<dbReference type="GO" id="GO:0004252">
    <property type="term" value="F:serine-type endopeptidase activity"/>
    <property type="evidence" value="ECO:0007669"/>
    <property type="project" value="InterPro"/>
</dbReference>
<dbReference type="Pfam" id="PF00089">
    <property type="entry name" value="Trypsin"/>
    <property type="match status" value="7"/>
</dbReference>
<dbReference type="STRING" id="7375.A0A0L0BXB6"/>
<evidence type="ECO:0000313" key="5">
    <source>
        <dbReference type="EMBL" id="KNC24641.1"/>
    </source>
</evidence>
<dbReference type="Gene3D" id="2.40.10.10">
    <property type="entry name" value="Trypsin-like serine proteases"/>
    <property type="match status" value="12"/>
</dbReference>
<organism evidence="5 6">
    <name type="scientific">Lucilia cuprina</name>
    <name type="common">Green bottle fly</name>
    <name type="synonym">Australian sheep blowfly</name>
    <dbReference type="NCBI Taxonomy" id="7375"/>
    <lineage>
        <taxon>Eukaryota</taxon>
        <taxon>Metazoa</taxon>
        <taxon>Ecdysozoa</taxon>
        <taxon>Arthropoda</taxon>
        <taxon>Hexapoda</taxon>
        <taxon>Insecta</taxon>
        <taxon>Pterygota</taxon>
        <taxon>Neoptera</taxon>
        <taxon>Endopterygota</taxon>
        <taxon>Diptera</taxon>
        <taxon>Brachycera</taxon>
        <taxon>Muscomorpha</taxon>
        <taxon>Oestroidea</taxon>
        <taxon>Calliphoridae</taxon>
        <taxon>Luciliinae</taxon>
        <taxon>Lucilia</taxon>
    </lineage>
</organism>
<dbReference type="OrthoDB" id="10004439at2759"/>
<feature type="non-terminal residue" evidence="5">
    <location>
        <position position="1449"/>
    </location>
</feature>
<evidence type="ECO:0000256" key="3">
    <source>
        <dbReference type="SAM" id="SignalP"/>
    </source>
</evidence>
<dbReference type="PRINTS" id="PR00722">
    <property type="entry name" value="CHYMOTRYPSIN"/>
</dbReference>
<accession>A0A0L0BXB6</accession>
<dbReference type="PROSITE" id="PS50240">
    <property type="entry name" value="TRYPSIN_DOM"/>
    <property type="match status" value="7"/>
</dbReference>
<dbReference type="OMA" id="RNESRYP"/>
<dbReference type="FunFam" id="2.40.10.10:FF:000068">
    <property type="entry name" value="transmembrane protease serine 2"/>
    <property type="match status" value="7"/>
</dbReference>
<dbReference type="EMBL" id="JRES01001203">
    <property type="protein sequence ID" value="KNC24641.1"/>
    <property type="molecule type" value="Genomic_DNA"/>
</dbReference>
<dbReference type="InterPro" id="IPR018114">
    <property type="entry name" value="TRYPSIN_HIS"/>
</dbReference>
<dbReference type="PROSITE" id="PS00134">
    <property type="entry name" value="TRYPSIN_HIS"/>
    <property type="match status" value="2"/>
</dbReference>
<keyword evidence="2" id="KW-0378">Hydrolase</keyword>
<feature type="domain" description="Peptidase S1" evidence="4">
    <location>
        <begin position="294"/>
        <end position="494"/>
    </location>
</feature>
<feature type="domain" description="Peptidase S1" evidence="4">
    <location>
        <begin position="1026"/>
        <end position="1262"/>
    </location>
</feature>
<dbReference type="InterPro" id="IPR033116">
    <property type="entry name" value="TRYPSIN_SER"/>
</dbReference>
<reference evidence="5 6" key="1">
    <citation type="journal article" date="2015" name="Nat. Commun.">
        <title>Lucilia cuprina genome unlocks parasitic fly biology to underpin future interventions.</title>
        <authorList>
            <person name="Anstead C.A."/>
            <person name="Korhonen P.K."/>
            <person name="Young N.D."/>
            <person name="Hall R.S."/>
            <person name="Jex A.R."/>
            <person name="Murali S.C."/>
            <person name="Hughes D.S."/>
            <person name="Lee S.F."/>
            <person name="Perry T."/>
            <person name="Stroehlein A.J."/>
            <person name="Ansell B.R."/>
            <person name="Breugelmans B."/>
            <person name="Hofmann A."/>
            <person name="Qu J."/>
            <person name="Dugan S."/>
            <person name="Lee S.L."/>
            <person name="Chao H."/>
            <person name="Dinh H."/>
            <person name="Han Y."/>
            <person name="Doddapaneni H.V."/>
            <person name="Worley K.C."/>
            <person name="Muzny D.M."/>
            <person name="Ioannidis P."/>
            <person name="Waterhouse R.M."/>
            <person name="Zdobnov E.M."/>
            <person name="James P.J."/>
            <person name="Bagnall N.H."/>
            <person name="Kotze A.C."/>
            <person name="Gibbs R.A."/>
            <person name="Richards S."/>
            <person name="Batterham P."/>
            <person name="Gasser R.B."/>
        </authorList>
    </citation>
    <scope>NUCLEOTIDE SEQUENCE [LARGE SCALE GENOMIC DNA]</scope>
    <source>
        <strain evidence="5 6">LS</strain>
        <tissue evidence="5">Full body</tissue>
    </source>
</reference>
<dbReference type="SMART" id="SM00020">
    <property type="entry name" value="Tryp_SPc"/>
    <property type="match status" value="5"/>
</dbReference>
<gene>
    <name evidence="5" type="ORF">FF38_01174</name>
</gene>
<comment type="caution">
    <text evidence="5">The sequence shown here is derived from an EMBL/GenBank/DDBJ whole genome shotgun (WGS) entry which is preliminary data.</text>
</comment>
<feature type="domain" description="Peptidase S1" evidence="4">
    <location>
        <begin position="1258"/>
        <end position="1410"/>
    </location>
</feature>
<feature type="domain" description="Peptidase S1" evidence="4">
    <location>
        <begin position="481"/>
        <end position="591"/>
    </location>
</feature>
<proteinExistence type="predicted"/>
<dbReference type="GO" id="GO:0006508">
    <property type="term" value="P:proteolysis"/>
    <property type="evidence" value="ECO:0007669"/>
    <property type="project" value="UniProtKB-KW"/>
</dbReference>
<dbReference type="PANTHER" id="PTHR24252">
    <property type="entry name" value="ACROSIN-RELATED"/>
    <property type="match status" value="1"/>
</dbReference>